<evidence type="ECO:0000313" key="1">
    <source>
        <dbReference type="EMBL" id="CUV13044.1"/>
    </source>
</evidence>
<dbReference type="Pfam" id="PF05728">
    <property type="entry name" value="UPF0227"/>
    <property type="match status" value="1"/>
</dbReference>
<dbReference type="PANTHER" id="PTHR35602:SF3">
    <property type="entry name" value="ESTERASE YQIA"/>
    <property type="match status" value="1"/>
</dbReference>
<dbReference type="SUPFAM" id="SSF53474">
    <property type="entry name" value="alpha/beta-Hydrolases"/>
    <property type="match status" value="1"/>
</dbReference>
<dbReference type="PANTHER" id="PTHR35602">
    <property type="entry name" value="ESTERASE YQIA-RELATED"/>
    <property type="match status" value="1"/>
</dbReference>
<dbReference type="InterPro" id="IPR029058">
    <property type="entry name" value="AB_hydrolase_fold"/>
</dbReference>
<dbReference type="AlphaFoldDB" id="A0A0S4TSJ9"/>
<dbReference type="PATRIC" id="fig|305.106.peg.4004"/>
<sequence length="210" mass="22617">MPTSIIYLHGFRSSPRSFKAQLLGQRMAAVGLAHAYACPMLPVSPRQAMAEIEALIAELSGRDGVAPALIGSSLGGYYATWLAERHGLRAAMLNPATRPDRDLAKYVGEQPLWHGGGTIRVEPHHLDELRALAVTAVTQPGRYYLLAATGDEVLDYREMLAHFPGAATRIIDGGDHGISEFARYMDEVLVFCGVPAGLLAAHPFDRQAGA</sequence>
<organism evidence="1">
    <name type="scientific">Ralstonia solanacearum</name>
    <name type="common">Pseudomonas solanacearum</name>
    <dbReference type="NCBI Taxonomy" id="305"/>
    <lineage>
        <taxon>Bacteria</taxon>
        <taxon>Pseudomonadati</taxon>
        <taxon>Pseudomonadota</taxon>
        <taxon>Betaproteobacteria</taxon>
        <taxon>Burkholderiales</taxon>
        <taxon>Burkholderiaceae</taxon>
        <taxon>Ralstonia</taxon>
        <taxon>Ralstonia solanacearum species complex</taxon>
    </lineage>
</organism>
<proteinExistence type="predicted"/>
<dbReference type="Gene3D" id="3.40.50.1820">
    <property type="entry name" value="alpha/beta hydrolase"/>
    <property type="match status" value="1"/>
</dbReference>
<gene>
    <name evidence="1" type="ORF">RUN39_v1_490115</name>
</gene>
<accession>A0A0S4TSJ9</accession>
<dbReference type="InterPro" id="IPR008886">
    <property type="entry name" value="UPF0227/Esterase_YqiA"/>
</dbReference>
<evidence type="ECO:0008006" key="2">
    <source>
        <dbReference type="Google" id="ProtNLM"/>
    </source>
</evidence>
<name>A0A0S4TSJ9_RALSL</name>
<dbReference type="EMBL" id="LN899819">
    <property type="protein sequence ID" value="CUV13044.1"/>
    <property type="molecule type" value="Genomic_DNA"/>
</dbReference>
<reference evidence="1" key="1">
    <citation type="submission" date="2015-10" db="EMBL/GenBank/DDBJ databases">
        <authorList>
            <person name="Gilbert D.G."/>
        </authorList>
    </citation>
    <scope>NUCLEOTIDE SEQUENCE</scope>
    <source>
        <strain evidence="1">Phyl III-seqv23</strain>
    </source>
</reference>
<protein>
    <recommendedName>
        <fullName evidence="2">Esterase</fullName>
    </recommendedName>
</protein>